<comment type="subcellular location">
    <subcellularLocation>
        <location evidence="1">Cell surface</location>
    </subcellularLocation>
</comment>
<dbReference type="InterPro" id="IPR012902">
    <property type="entry name" value="N_methyl_site"/>
</dbReference>
<accession>A0A1I0SRK3</accession>
<evidence type="ECO:0000313" key="5">
    <source>
        <dbReference type="Proteomes" id="UP000198979"/>
    </source>
</evidence>
<dbReference type="GO" id="GO:0030420">
    <property type="term" value="P:establishment of competence for transformation"/>
    <property type="evidence" value="ECO:0007669"/>
    <property type="project" value="UniProtKB-KW"/>
</dbReference>
<dbReference type="NCBIfam" id="TIGR02532">
    <property type="entry name" value="IV_pilin_GFxxxE"/>
    <property type="match status" value="1"/>
</dbReference>
<evidence type="ECO:0000313" key="4">
    <source>
        <dbReference type="EMBL" id="SFA42047.1"/>
    </source>
</evidence>
<keyword evidence="5" id="KW-1185">Reference proteome</keyword>
<organism evidence="4 5">
    <name type="scientific">Anoxybacillus pushchinoensis</name>
    <dbReference type="NCBI Taxonomy" id="150248"/>
    <lineage>
        <taxon>Bacteria</taxon>
        <taxon>Bacillati</taxon>
        <taxon>Bacillota</taxon>
        <taxon>Bacilli</taxon>
        <taxon>Bacillales</taxon>
        <taxon>Anoxybacillaceae</taxon>
        <taxon>Anoxybacillus</taxon>
    </lineage>
</organism>
<dbReference type="EMBL" id="FOJQ01000005">
    <property type="protein sequence ID" value="SFA42047.1"/>
    <property type="molecule type" value="Genomic_DNA"/>
</dbReference>
<gene>
    <name evidence="4" type="ORF">SAMN05216169_100553</name>
</gene>
<dbReference type="Pfam" id="PF07963">
    <property type="entry name" value="N_methyl"/>
    <property type="match status" value="1"/>
</dbReference>
<dbReference type="Proteomes" id="UP000198979">
    <property type="component" value="Unassembled WGS sequence"/>
</dbReference>
<keyword evidence="3" id="KW-0812">Transmembrane</keyword>
<dbReference type="SUPFAM" id="SSF54523">
    <property type="entry name" value="Pili subunits"/>
    <property type="match status" value="1"/>
</dbReference>
<evidence type="ECO:0000256" key="3">
    <source>
        <dbReference type="SAM" id="Phobius"/>
    </source>
</evidence>
<keyword evidence="3" id="KW-0472">Membrane</keyword>
<dbReference type="InterPro" id="IPR045584">
    <property type="entry name" value="Pilin-like"/>
</dbReference>
<feature type="transmembrane region" description="Helical" evidence="3">
    <location>
        <begin position="21"/>
        <end position="41"/>
    </location>
</feature>
<evidence type="ECO:0000256" key="1">
    <source>
        <dbReference type="ARBA" id="ARBA00004241"/>
    </source>
</evidence>
<dbReference type="GO" id="GO:0009986">
    <property type="term" value="C:cell surface"/>
    <property type="evidence" value="ECO:0007669"/>
    <property type="project" value="UniProtKB-SubCell"/>
</dbReference>
<dbReference type="AlphaFoldDB" id="A0A1I0SRK3"/>
<dbReference type="NCBIfam" id="NF040982">
    <property type="entry name" value="ComGD"/>
    <property type="match status" value="1"/>
</dbReference>
<name>A0A1I0SRK3_9BACL</name>
<keyword evidence="2" id="KW-0178">Competence</keyword>
<protein>
    <submittedName>
        <fullName evidence="4">Competence protein ComGD</fullName>
    </submittedName>
</protein>
<keyword evidence="3" id="KW-1133">Transmembrane helix</keyword>
<dbReference type="PROSITE" id="PS00409">
    <property type="entry name" value="PROKAR_NTER_METHYL"/>
    <property type="match status" value="1"/>
</dbReference>
<dbReference type="InterPro" id="IPR016785">
    <property type="entry name" value="ComGD"/>
</dbReference>
<dbReference type="PIRSF" id="PIRSF021292">
    <property type="entry name" value="Competence_ComGD"/>
    <property type="match status" value="1"/>
</dbReference>
<proteinExistence type="predicted"/>
<evidence type="ECO:0000256" key="2">
    <source>
        <dbReference type="ARBA" id="ARBA00023287"/>
    </source>
</evidence>
<sequence length="160" mass="18630">MEKRSLLRVKGTFYKVNERGFTLIEMLIVLFIVTTIMAFIVPPLQQTMAERQLQYFLEQFSNDMLYAQQYAMSRKKTVTIIFHFDTCRYQVKEGGTFGKELLVRSFPSPFQFQLATLSPPLMYYPNGHINKAGTLLVAYGNKKYKIVFQLGKGRLYAQKL</sequence>
<dbReference type="Gene3D" id="3.30.700.10">
    <property type="entry name" value="Glycoprotein, Type 4 Pilin"/>
    <property type="match status" value="1"/>
</dbReference>
<dbReference type="STRING" id="150248.SAMN05216169_100553"/>
<reference evidence="5" key="1">
    <citation type="submission" date="2016-10" db="EMBL/GenBank/DDBJ databases">
        <authorList>
            <person name="Varghese N."/>
            <person name="Submissions S."/>
        </authorList>
    </citation>
    <scope>NUCLEOTIDE SEQUENCE [LARGE SCALE GENOMIC DNA]</scope>
    <source>
        <strain evidence="5">K1</strain>
    </source>
</reference>